<proteinExistence type="predicted"/>
<evidence type="ECO:0000313" key="2">
    <source>
        <dbReference type="EMBL" id="NYD90786.1"/>
    </source>
</evidence>
<gene>
    <name evidence="2" type="ORF">HD841_002583</name>
</gene>
<dbReference type="AlphaFoldDB" id="A0A7Y9K2B9"/>
<accession>A0A7Y9K2B9</accession>
<keyword evidence="1" id="KW-0812">Transmembrane</keyword>
<dbReference type="EMBL" id="JACCBY010000003">
    <property type="protein sequence ID" value="NYD90786.1"/>
    <property type="molecule type" value="Genomic_DNA"/>
</dbReference>
<protein>
    <submittedName>
        <fullName evidence="2">Peptidoglycan/LPS O-acetylase OafA/YrhL</fullName>
    </submittedName>
</protein>
<keyword evidence="3" id="KW-1185">Reference proteome</keyword>
<dbReference type="RefSeq" id="WP_179509213.1">
    <property type="nucleotide sequence ID" value="NZ_JACCBY010000003.1"/>
</dbReference>
<evidence type="ECO:0000256" key="1">
    <source>
        <dbReference type="SAM" id="Phobius"/>
    </source>
</evidence>
<feature type="transmembrane region" description="Helical" evidence="1">
    <location>
        <begin position="35"/>
        <end position="54"/>
    </location>
</feature>
<organism evidence="2 3">
    <name type="scientific">Sphingomonas melonis</name>
    <dbReference type="NCBI Taxonomy" id="152682"/>
    <lineage>
        <taxon>Bacteria</taxon>
        <taxon>Pseudomonadati</taxon>
        <taxon>Pseudomonadota</taxon>
        <taxon>Alphaproteobacteria</taxon>
        <taxon>Sphingomonadales</taxon>
        <taxon>Sphingomonadaceae</taxon>
        <taxon>Sphingomonas</taxon>
    </lineage>
</organism>
<keyword evidence="1" id="KW-1133">Transmembrane helix</keyword>
<evidence type="ECO:0000313" key="3">
    <source>
        <dbReference type="Proteomes" id="UP000517753"/>
    </source>
</evidence>
<name>A0A7Y9K2B9_9SPHN</name>
<comment type="caution">
    <text evidence="2">The sequence shown here is derived from an EMBL/GenBank/DDBJ whole genome shotgun (WGS) entry which is preliminary data.</text>
</comment>
<dbReference type="Proteomes" id="UP000517753">
    <property type="component" value="Unassembled WGS sequence"/>
</dbReference>
<sequence length="117" mass="12341">MPETILLSATAWLLFAGAAFRFRREAGTNSRGEVRLLRILATALLAVALFHCGAPLTGERWVRLLTGASIGAVLVVLALSAQPVHAMAPVRWLLLATRRAAASVRAVVGPQTTATNG</sequence>
<keyword evidence="1" id="KW-0472">Membrane</keyword>
<reference evidence="2 3" key="1">
    <citation type="submission" date="2020-08" db="EMBL/GenBank/DDBJ databases">
        <title>The Agave Microbiome: Exploring the role of microbial communities in plant adaptations to desert environments.</title>
        <authorList>
            <person name="Partida-Martinez L.P."/>
        </authorList>
    </citation>
    <scope>NUCLEOTIDE SEQUENCE [LARGE SCALE GENOMIC DNA]</scope>
    <source>
        <strain evidence="2 3">AS2.3</strain>
    </source>
</reference>